<keyword evidence="1" id="KW-0472">Membrane</keyword>
<evidence type="ECO:0000256" key="1">
    <source>
        <dbReference type="SAM" id="Phobius"/>
    </source>
</evidence>
<name>B0PAK4_9FIRM</name>
<keyword evidence="1" id="KW-0812">Transmembrane</keyword>
<dbReference type="Proteomes" id="UP000003803">
    <property type="component" value="Unassembled WGS sequence"/>
</dbReference>
<organism evidence="2 3">
    <name type="scientific">Anaerotruncus colihominis DSM 17241</name>
    <dbReference type="NCBI Taxonomy" id="445972"/>
    <lineage>
        <taxon>Bacteria</taxon>
        <taxon>Bacillati</taxon>
        <taxon>Bacillota</taxon>
        <taxon>Clostridia</taxon>
        <taxon>Eubacteriales</taxon>
        <taxon>Oscillospiraceae</taxon>
        <taxon>Anaerotruncus</taxon>
    </lineage>
</organism>
<dbReference type="AlphaFoldDB" id="B0PAK4"/>
<keyword evidence="1" id="KW-1133">Transmembrane helix</keyword>
<proteinExistence type="predicted"/>
<evidence type="ECO:0000313" key="2">
    <source>
        <dbReference type="EMBL" id="EDS11184.1"/>
    </source>
</evidence>
<protein>
    <submittedName>
        <fullName evidence="2">Uncharacterized protein</fullName>
    </submittedName>
</protein>
<evidence type="ECO:0000313" key="3">
    <source>
        <dbReference type="Proteomes" id="UP000003803"/>
    </source>
</evidence>
<reference evidence="2" key="2">
    <citation type="submission" date="2013-09" db="EMBL/GenBank/DDBJ databases">
        <title>Draft genome sequence of Anaerotruncus colihominis(DSM 17241).</title>
        <authorList>
            <person name="Sudarsanam P."/>
            <person name="Ley R."/>
            <person name="Guruge J."/>
            <person name="Turnbaugh P.J."/>
            <person name="Mahowald M."/>
            <person name="Liep D."/>
            <person name="Gordon J."/>
        </authorList>
    </citation>
    <scope>NUCLEOTIDE SEQUENCE</scope>
    <source>
        <strain evidence="2">DSM 17241</strain>
    </source>
</reference>
<keyword evidence="3" id="KW-1185">Reference proteome</keyword>
<feature type="transmembrane region" description="Helical" evidence="1">
    <location>
        <begin position="6"/>
        <end position="27"/>
    </location>
</feature>
<accession>B0PAK4</accession>
<dbReference type="EMBL" id="ABGD02000014">
    <property type="protein sequence ID" value="EDS11184.1"/>
    <property type="molecule type" value="Genomic_DNA"/>
</dbReference>
<dbReference type="HOGENOM" id="CLU_2713508_0_0_9"/>
<comment type="caution">
    <text evidence="2">The sequence shown here is derived from an EMBL/GenBank/DDBJ whole genome shotgun (WGS) entry which is preliminary data.</text>
</comment>
<sequence length="72" mass="8509">MTSFTPPSGGFFICYLSLMQLGVLGYLHRLLLFYRFSNLYTSYKYFDLPDVGSRKQFVNLIHQFLSLIRFLI</sequence>
<gene>
    <name evidence="2" type="ORF">ANACOL_01804</name>
</gene>
<reference evidence="2" key="1">
    <citation type="submission" date="2007-11" db="EMBL/GenBank/DDBJ databases">
        <authorList>
            <person name="Fulton L."/>
            <person name="Clifton S."/>
            <person name="Fulton B."/>
            <person name="Xu J."/>
            <person name="Minx P."/>
            <person name="Pepin K.H."/>
            <person name="Johnson M."/>
            <person name="Thiruvilangam P."/>
            <person name="Bhonagiri V."/>
            <person name="Nash W.E."/>
            <person name="Mardis E.R."/>
            <person name="Wilson R.K."/>
        </authorList>
    </citation>
    <scope>NUCLEOTIDE SEQUENCE [LARGE SCALE GENOMIC DNA]</scope>
    <source>
        <strain evidence="2">DSM 17241</strain>
    </source>
</reference>